<dbReference type="UniPathway" id="UPA00060"/>
<evidence type="ECO:0000313" key="9">
    <source>
        <dbReference type="Proteomes" id="UP000007947"/>
    </source>
</evidence>
<dbReference type="eggNOG" id="COG0665">
    <property type="taxonomic scope" value="Bacteria"/>
</dbReference>
<dbReference type="Gene3D" id="3.30.9.10">
    <property type="entry name" value="D-Amino Acid Oxidase, subunit A, domain 2"/>
    <property type="match status" value="1"/>
</dbReference>
<feature type="domain" description="FAD dependent oxidoreductase" evidence="7">
    <location>
        <begin position="12"/>
        <end position="360"/>
    </location>
</feature>
<evidence type="ECO:0000313" key="8">
    <source>
        <dbReference type="EMBL" id="BAK37167.1"/>
    </source>
</evidence>
<dbReference type="InterPro" id="IPR012727">
    <property type="entry name" value="Gly_oxidase_ThiO"/>
</dbReference>
<reference evidence="8 9" key="1">
    <citation type="submission" date="2011-05" db="EMBL/GenBank/DDBJ databases">
        <title>Whole genome sequence of Microlunatus phosphovorus NM-1.</title>
        <authorList>
            <person name="Hosoyama A."/>
            <person name="Sasaki K."/>
            <person name="Harada T."/>
            <person name="Igarashi R."/>
            <person name="Kawakoshi A."/>
            <person name="Sasagawa M."/>
            <person name="Fukada J."/>
            <person name="Nakamura S."/>
            <person name="Katano Y."/>
            <person name="Hanada S."/>
            <person name="Kamagata Y."/>
            <person name="Nakamura N."/>
            <person name="Yamazaki S."/>
            <person name="Fujita N."/>
        </authorList>
    </citation>
    <scope>NUCLEOTIDE SEQUENCE [LARGE SCALE GENOMIC DNA]</scope>
    <source>
        <strain evidence="9">ATCC 700054 / DSM 10555 / JCM 9379 / NBRC 101784 / NCIMB 13414 / VKM Ac-1990 / NM-1</strain>
    </source>
</reference>
<dbReference type="PANTHER" id="PTHR13847:SF289">
    <property type="entry name" value="GLYCINE OXIDASE"/>
    <property type="match status" value="1"/>
</dbReference>
<dbReference type="GO" id="GO:0009229">
    <property type="term" value="P:thiamine diphosphate biosynthetic process"/>
    <property type="evidence" value="ECO:0007669"/>
    <property type="project" value="UniProtKB-UniPathway"/>
</dbReference>
<feature type="region of interest" description="Disordered" evidence="6">
    <location>
        <begin position="380"/>
        <end position="399"/>
    </location>
</feature>
<evidence type="ECO:0000256" key="4">
    <source>
        <dbReference type="ARBA" id="ARBA00049872"/>
    </source>
</evidence>
<sequence length="399" mass="41685">MNTISSVPVTADVVVIGGGLMGRAAAWRLASAGLDAVVVAGEPQAAASNVAAGMLAPVTETTFTEELLLGLNLASMERYPSFAAEVSEASGLPSGLRSGPTISIAYNADDAARMAQLADYLTRLGLESTRLTSREARQLEPLLAPTIRAGLLVPGDASCDNRQLLAALREAGGRSGVRTLTGFVHHVSSTADRVTGVVLADGSEISAPTVVVANGAWAGQLTGIPALPVRPVKGQILRLDPGRFPQPGLVVRAFTRGTEIYLVPRDSGHELVVGATSEELGFDRRVTAGGVYELLRDARLAIPMSTEYVLAETSVGYRPGTPDNAPILGRGALAGLVLATGHHRNGVLLTPITADAVAELILHDRSLPVIEPFGVERFDRSTSGRATSERPQNDRGVRT</sequence>
<dbReference type="PANTHER" id="PTHR13847">
    <property type="entry name" value="SARCOSINE DEHYDROGENASE-RELATED"/>
    <property type="match status" value="1"/>
</dbReference>
<dbReference type="EC" id="1.4.3.19" evidence="5"/>
<dbReference type="NCBIfam" id="TIGR02352">
    <property type="entry name" value="thiamin_ThiO"/>
    <property type="match status" value="1"/>
</dbReference>
<evidence type="ECO:0000256" key="1">
    <source>
        <dbReference type="ARBA" id="ARBA00004948"/>
    </source>
</evidence>
<dbReference type="InterPro" id="IPR006076">
    <property type="entry name" value="FAD-dep_OxRdtase"/>
</dbReference>
<dbReference type="Gene3D" id="3.50.50.60">
    <property type="entry name" value="FAD/NAD(P)-binding domain"/>
    <property type="match status" value="1"/>
</dbReference>
<name>F5XRV4_MICPN</name>
<dbReference type="GO" id="GO:0005737">
    <property type="term" value="C:cytoplasm"/>
    <property type="evidence" value="ECO:0007669"/>
    <property type="project" value="TreeGrafter"/>
</dbReference>
<dbReference type="STRING" id="1032480.MLP_41530"/>
<dbReference type="HOGENOM" id="CLU_007884_4_5_11"/>
<dbReference type="Pfam" id="PF01266">
    <property type="entry name" value="DAO"/>
    <property type="match status" value="1"/>
</dbReference>
<dbReference type="EMBL" id="AP012204">
    <property type="protein sequence ID" value="BAK37167.1"/>
    <property type="molecule type" value="Genomic_DNA"/>
</dbReference>
<dbReference type="SUPFAM" id="SSF51905">
    <property type="entry name" value="FAD/NAD(P)-binding domain"/>
    <property type="match status" value="1"/>
</dbReference>
<dbReference type="GO" id="GO:0009228">
    <property type="term" value="P:thiamine biosynthetic process"/>
    <property type="evidence" value="ECO:0007669"/>
    <property type="project" value="UniProtKB-KW"/>
</dbReference>
<dbReference type="RefSeq" id="WP_013865004.1">
    <property type="nucleotide sequence ID" value="NC_015635.1"/>
</dbReference>
<evidence type="ECO:0000256" key="3">
    <source>
        <dbReference type="ARBA" id="ARBA00023002"/>
    </source>
</evidence>
<dbReference type="GO" id="GO:0043799">
    <property type="term" value="F:glycine oxidase activity"/>
    <property type="evidence" value="ECO:0007669"/>
    <property type="project" value="UniProtKB-EC"/>
</dbReference>
<keyword evidence="9" id="KW-1185">Reference proteome</keyword>
<organism evidence="8 9">
    <name type="scientific">Microlunatus phosphovorus (strain ATCC 700054 / DSM 10555 / JCM 9379 / NBRC 101784 / NCIMB 13414 / VKM Ac-1990 / NM-1)</name>
    <dbReference type="NCBI Taxonomy" id="1032480"/>
    <lineage>
        <taxon>Bacteria</taxon>
        <taxon>Bacillati</taxon>
        <taxon>Actinomycetota</taxon>
        <taxon>Actinomycetes</taxon>
        <taxon>Propionibacteriales</taxon>
        <taxon>Propionibacteriaceae</taxon>
        <taxon>Microlunatus</taxon>
    </lineage>
</organism>
<dbReference type="InterPro" id="IPR036188">
    <property type="entry name" value="FAD/NAD-bd_sf"/>
</dbReference>
<gene>
    <name evidence="8" type="primary">goxB</name>
    <name evidence="8" type="synonym">thiO</name>
    <name evidence="8" type="ordered locus">MLP_41530</name>
</gene>
<accession>F5XRV4</accession>
<evidence type="ECO:0000256" key="6">
    <source>
        <dbReference type="SAM" id="MobiDB-lite"/>
    </source>
</evidence>
<keyword evidence="2" id="KW-0784">Thiamine biosynthesis</keyword>
<dbReference type="GO" id="GO:0050660">
    <property type="term" value="F:flavin adenine dinucleotide binding"/>
    <property type="evidence" value="ECO:0007669"/>
    <property type="project" value="InterPro"/>
</dbReference>
<evidence type="ECO:0000256" key="5">
    <source>
        <dbReference type="ARBA" id="ARBA00050018"/>
    </source>
</evidence>
<comment type="catalytic activity">
    <reaction evidence="4">
        <text>glycine + O2 + H2O = glyoxylate + H2O2 + NH4(+)</text>
        <dbReference type="Rhea" id="RHEA:11532"/>
        <dbReference type="ChEBI" id="CHEBI:15377"/>
        <dbReference type="ChEBI" id="CHEBI:15379"/>
        <dbReference type="ChEBI" id="CHEBI:16240"/>
        <dbReference type="ChEBI" id="CHEBI:28938"/>
        <dbReference type="ChEBI" id="CHEBI:36655"/>
        <dbReference type="ChEBI" id="CHEBI:57305"/>
        <dbReference type="EC" id="1.4.3.19"/>
    </reaction>
</comment>
<proteinExistence type="predicted"/>
<protein>
    <recommendedName>
        <fullName evidence="5">glycine oxidase</fullName>
        <ecNumber evidence="5">1.4.3.19</ecNumber>
    </recommendedName>
</protein>
<evidence type="ECO:0000256" key="2">
    <source>
        <dbReference type="ARBA" id="ARBA00022977"/>
    </source>
</evidence>
<dbReference type="SUPFAM" id="SSF54373">
    <property type="entry name" value="FAD-linked reductases, C-terminal domain"/>
    <property type="match status" value="1"/>
</dbReference>
<dbReference type="Proteomes" id="UP000007947">
    <property type="component" value="Chromosome"/>
</dbReference>
<evidence type="ECO:0000259" key="7">
    <source>
        <dbReference type="Pfam" id="PF01266"/>
    </source>
</evidence>
<dbReference type="AlphaFoldDB" id="F5XRV4"/>
<keyword evidence="3 8" id="KW-0560">Oxidoreductase</keyword>
<comment type="pathway">
    <text evidence="1">Cofactor biosynthesis; thiamine diphosphate biosynthesis.</text>
</comment>
<dbReference type="KEGG" id="mph:MLP_41530"/>